<dbReference type="Pfam" id="PF06133">
    <property type="entry name" value="Com_YlbF"/>
    <property type="match status" value="1"/>
</dbReference>
<dbReference type="STRING" id="1379270.GEMMAAP_06800"/>
<gene>
    <name evidence="1" type="ORF">GEMMAAP_06800</name>
</gene>
<dbReference type="Gene3D" id="1.20.1500.10">
    <property type="entry name" value="YheA/YmcA-like"/>
    <property type="match status" value="1"/>
</dbReference>
<accession>A0A143BJ76</accession>
<dbReference type="InterPro" id="IPR023378">
    <property type="entry name" value="YheA/YmcA-like_dom_sf"/>
</dbReference>
<dbReference type="InterPro" id="IPR010368">
    <property type="entry name" value="Com_YlbF"/>
</dbReference>
<dbReference type="Proteomes" id="UP000076404">
    <property type="component" value="Chromosome"/>
</dbReference>
<dbReference type="EMBL" id="CP011454">
    <property type="protein sequence ID" value="AMW04631.1"/>
    <property type="molecule type" value="Genomic_DNA"/>
</dbReference>
<dbReference type="KEGG" id="gph:GEMMAAP_06800"/>
<proteinExistence type="predicted"/>
<dbReference type="OrthoDB" id="9811402at2"/>
<dbReference type="AlphaFoldDB" id="A0A143BJ76"/>
<evidence type="ECO:0000313" key="2">
    <source>
        <dbReference type="Proteomes" id="UP000076404"/>
    </source>
</evidence>
<reference evidence="1 2" key="2">
    <citation type="journal article" date="2016" name="Environ. Microbiol. Rep.">
        <title>Metagenomic evidence for the presence of phototrophic Gemmatimonadetes bacteria in diverse environments.</title>
        <authorList>
            <person name="Zeng Y."/>
            <person name="Baumbach J."/>
            <person name="Barbosa E.G."/>
            <person name="Azevedo V."/>
            <person name="Zhang C."/>
            <person name="Koblizek M."/>
        </authorList>
    </citation>
    <scope>NUCLEOTIDE SEQUENCE [LARGE SCALE GENOMIC DNA]</scope>
    <source>
        <strain evidence="1 2">AP64</strain>
    </source>
</reference>
<reference evidence="1 2" key="1">
    <citation type="journal article" date="2014" name="Proc. Natl. Acad. Sci. U.S.A.">
        <title>Functional type 2 photosynthetic reaction centers found in the rare bacterial phylum Gemmatimonadetes.</title>
        <authorList>
            <person name="Zeng Y."/>
            <person name="Feng F."/>
            <person name="Medova H."/>
            <person name="Dean J."/>
            <person name="Koblizek M."/>
        </authorList>
    </citation>
    <scope>NUCLEOTIDE SEQUENCE [LARGE SCALE GENOMIC DNA]</scope>
    <source>
        <strain evidence="1 2">AP64</strain>
    </source>
</reference>
<dbReference type="eggNOG" id="COG3679">
    <property type="taxonomic scope" value="Bacteria"/>
</dbReference>
<name>A0A143BJ76_9BACT</name>
<evidence type="ECO:0000313" key="1">
    <source>
        <dbReference type="EMBL" id="AMW04631.1"/>
    </source>
</evidence>
<protein>
    <recommendedName>
        <fullName evidence="3">YlbF family regulator</fullName>
    </recommendedName>
</protein>
<sequence>MLEDKAKDLGRSIGQSDEYKAVKRSSEALNNDREATTILRQMEKIRQDAQAMIDRGEEPTGDMEQQLDALLQQVQVNSAYQSAISAQDNFDKLMLRVNQWIADGIRTGATSSIILG</sequence>
<dbReference type="RefSeq" id="WP_026850376.1">
    <property type="nucleotide sequence ID" value="NZ_CP011454.1"/>
</dbReference>
<organism evidence="1 2">
    <name type="scientific">Gemmatimonas phototrophica</name>
    <dbReference type="NCBI Taxonomy" id="1379270"/>
    <lineage>
        <taxon>Bacteria</taxon>
        <taxon>Pseudomonadati</taxon>
        <taxon>Gemmatimonadota</taxon>
        <taxon>Gemmatimonadia</taxon>
        <taxon>Gemmatimonadales</taxon>
        <taxon>Gemmatimonadaceae</taxon>
        <taxon>Gemmatimonas</taxon>
    </lineage>
</organism>
<keyword evidence="2" id="KW-1185">Reference proteome</keyword>
<dbReference type="SUPFAM" id="SSF158622">
    <property type="entry name" value="YheA/YmcA-like"/>
    <property type="match status" value="1"/>
</dbReference>
<evidence type="ECO:0008006" key="3">
    <source>
        <dbReference type="Google" id="ProtNLM"/>
    </source>
</evidence>